<evidence type="ECO:0000259" key="1">
    <source>
        <dbReference type="Pfam" id="PF00561"/>
    </source>
</evidence>
<feature type="domain" description="AB hydrolase-1" evidence="1">
    <location>
        <begin position="44"/>
        <end position="141"/>
    </location>
</feature>
<dbReference type="GO" id="GO:0016787">
    <property type="term" value="F:hydrolase activity"/>
    <property type="evidence" value="ECO:0007669"/>
    <property type="project" value="UniProtKB-KW"/>
</dbReference>
<dbReference type="EMBL" id="JBHUNP010000001">
    <property type="protein sequence ID" value="MFD2649695.1"/>
    <property type="molecule type" value="Genomic_DNA"/>
</dbReference>
<dbReference type="Proteomes" id="UP001597521">
    <property type="component" value="Unassembled WGS sequence"/>
</dbReference>
<dbReference type="SUPFAM" id="SSF53474">
    <property type="entry name" value="alpha/beta-Hydrolases"/>
    <property type="match status" value="1"/>
</dbReference>
<evidence type="ECO:0000313" key="2">
    <source>
        <dbReference type="EMBL" id="MFD2649695.1"/>
    </source>
</evidence>
<dbReference type="RefSeq" id="WP_386835307.1">
    <property type="nucleotide sequence ID" value="NZ_JBHUNP010000001.1"/>
</dbReference>
<dbReference type="InterPro" id="IPR050471">
    <property type="entry name" value="AB_hydrolase"/>
</dbReference>
<gene>
    <name evidence="2" type="ORF">ACFSX5_18060</name>
</gene>
<dbReference type="PANTHER" id="PTHR43433:SF5">
    <property type="entry name" value="AB HYDROLASE-1 DOMAIN-CONTAINING PROTEIN"/>
    <property type="match status" value="1"/>
</dbReference>
<proteinExistence type="predicted"/>
<keyword evidence="2" id="KW-0378">Hydrolase</keyword>
<dbReference type="InterPro" id="IPR000073">
    <property type="entry name" value="AB_hydrolase_1"/>
</dbReference>
<organism evidence="2 3">
    <name type="scientific">Devosia albogilva</name>
    <dbReference type="NCBI Taxonomy" id="429726"/>
    <lineage>
        <taxon>Bacteria</taxon>
        <taxon>Pseudomonadati</taxon>
        <taxon>Pseudomonadota</taxon>
        <taxon>Alphaproteobacteria</taxon>
        <taxon>Hyphomicrobiales</taxon>
        <taxon>Devosiaceae</taxon>
        <taxon>Devosia</taxon>
    </lineage>
</organism>
<dbReference type="Pfam" id="PF00561">
    <property type="entry name" value="Abhydrolase_1"/>
    <property type="match status" value="1"/>
</dbReference>
<name>A0ABW5QPV9_9HYPH</name>
<dbReference type="PANTHER" id="PTHR43433">
    <property type="entry name" value="HYDROLASE, ALPHA/BETA FOLD FAMILY PROTEIN"/>
    <property type="match status" value="1"/>
</dbReference>
<dbReference type="Gene3D" id="3.40.50.1820">
    <property type="entry name" value="alpha/beta hydrolase"/>
    <property type="match status" value="1"/>
</dbReference>
<evidence type="ECO:0000313" key="3">
    <source>
        <dbReference type="Proteomes" id="UP001597521"/>
    </source>
</evidence>
<protein>
    <submittedName>
        <fullName evidence="2">Alpha/beta fold hydrolase</fullName>
    </submittedName>
</protein>
<sequence length="272" mass="29733">MTFTDDDLTHLQAHGLPPLPVARRSGYVGHDRARIWFAEFGEGPPVVLLHGGLGNTGNWAYQIPALVTAGYRVVGIDSRGQGRSSRDERPFSYELMAADTRAVLDALGIERAAFIGWSDGAVTSLEVARAAPERVAGVFFFACNVDGTGALPFEPTPLIDRIYAYHVSQYAALSPTPDGFDRMRDDLNVMQGSQPEYGAGDLGAITVPVWSVIGERDEFIRREHAEYIARTIPDGRFLLLEEVSHFAPIQRPSAFNAVLLSFLDAVLPHHGD</sequence>
<dbReference type="InterPro" id="IPR029058">
    <property type="entry name" value="AB_hydrolase_fold"/>
</dbReference>
<keyword evidence="3" id="KW-1185">Reference proteome</keyword>
<comment type="caution">
    <text evidence="2">The sequence shown here is derived from an EMBL/GenBank/DDBJ whole genome shotgun (WGS) entry which is preliminary data.</text>
</comment>
<reference evidence="3" key="1">
    <citation type="journal article" date="2019" name="Int. J. Syst. Evol. Microbiol.">
        <title>The Global Catalogue of Microorganisms (GCM) 10K type strain sequencing project: providing services to taxonomists for standard genome sequencing and annotation.</title>
        <authorList>
            <consortium name="The Broad Institute Genomics Platform"/>
            <consortium name="The Broad Institute Genome Sequencing Center for Infectious Disease"/>
            <person name="Wu L."/>
            <person name="Ma J."/>
        </authorList>
    </citation>
    <scope>NUCLEOTIDE SEQUENCE [LARGE SCALE GENOMIC DNA]</scope>
    <source>
        <strain evidence="3">CCM 7427</strain>
    </source>
</reference>
<accession>A0ABW5QPV9</accession>